<comment type="caution">
    <text evidence="1">The sequence shown here is derived from an EMBL/GenBank/DDBJ whole genome shotgun (WGS) entry which is preliminary data.</text>
</comment>
<dbReference type="AlphaFoldDB" id="A0AA40KT19"/>
<protein>
    <submittedName>
        <fullName evidence="1">Uncharacterized protein</fullName>
    </submittedName>
</protein>
<evidence type="ECO:0000313" key="1">
    <source>
        <dbReference type="EMBL" id="KAK1131848.1"/>
    </source>
</evidence>
<dbReference type="EMBL" id="JAHYIQ010000005">
    <property type="protein sequence ID" value="KAK1131848.1"/>
    <property type="molecule type" value="Genomic_DNA"/>
</dbReference>
<gene>
    <name evidence="1" type="ORF">K0M31_015998</name>
</gene>
<sequence length="155" mass="17759">MDAEKLQGSVSNSIKNFETQYVISTDRTGCEYRFNIRRSLSYNGEKAVEDYLEDFNKVTHNYTAQYALTAAGIILPQVSLCMQGAKGDFGHRVPKTVKALTNQCKNVFITASKSGNLTTHYIADFVDNIINKFILRFRFWERKVGDCKSERKVYF</sequence>
<reference evidence="1" key="1">
    <citation type="submission" date="2021-10" db="EMBL/GenBank/DDBJ databases">
        <title>Melipona bicolor Genome sequencing and assembly.</title>
        <authorList>
            <person name="Araujo N.S."/>
            <person name="Arias M.C."/>
        </authorList>
    </citation>
    <scope>NUCLEOTIDE SEQUENCE</scope>
    <source>
        <strain evidence="1">USP_2M_L1-L4_2017</strain>
        <tissue evidence="1">Whole body</tissue>
    </source>
</reference>
<keyword evidence="2" id="KW-1185">Reference proteome</keyword>
<organism evidence="1 2">
    <name type="scientific">Melipona bicolor</name>
    <dbReference type="NCBI Taxonomy" id="60889"/>
    <lineage>
        <taxon>Eukaryota</taxon>
        <taxon>Metazoa</taxon>
        <taxon>Ecdysozoa</taxon>
        <taxon>Arthropoda</taxon>
        <taxon>Hexapoda</taxon>
        <taxon>Insecta</taxon>
        <taxon>Pterygota</taxon>
        <taxon>Neoptera</taxon>
        <taxon>Endopterygota</taxon>
        <taxon>Hymenoptera</taxon>
        <taxon>Apocrita</taxon>
        <taxon>Aculeata</taxon>
        <taxon>Apoidea</taxon>
        <taxon>Anthophila</taxon>
        <taxon>Apidae</taxon>
        <taxon>Melipona</taxon>
    </lineage>
</organism>
<evidence type="ECO:0000313" key="2">
    <source>
        <dbReference type="Proteomes" id="UP001177670"/>
    </source>
</evidence>
<accession>A0AA40KT19</accession>
<proteinExistence type="predicted"/>
<dbReference type="Proteomes" id="UP001177670">
    <property type="component" value="Unassembled WGS sequence"/>
</dbReference>
<name>A0AA40KT19_9HYME</name>